<reference evidence="7 8" key="1">
    <citation type="submission" date="2020-06" db="EMBL/GenBank/DDBJ databases">
        <title>Actinokineospora xiongansis sp. nov., isolated from soil of Baiyangdian.</title>
        <authorList>
            <person name="Zhang X."/>
        </authorList>
    </citation>
    <scope>NUCLEOTIDE SEQUENCE [LARGE SCALE GENOMIC DNA]</scope>
    <source>
        <strain evidence="7 8">HBU206404</strain>
    </source>
</reference>
<sequence length="122" mass="13554">MNERTAEQLLYLDATLAEMTQLASRGRPAYDADIAVARACQYNVVRLAADLERLGDAWLTSHPAVPWRLIKGMRNRIAHNYWTVDDDIVWAVVSEHATQLHQVLASEITTARSALQVGGDPA</sequence>
<dbReference type="PANTHER" id="PTHR34139">
    <property type="entry name" value="UPF0331 PROTEIN MJ0127"/>
    <property type="match status" value="1"/>
</dbReference>
<evidence type="ECO:0000256" key="1">
    <source>
        <dbReference type="ARBA" id="ARBA00022553"/>
    </source>
</evidence>
<dbReference type="InterPro" id="IPR051813">
    <property type="entry name" value="HepT_RNase_toxin"/>
</dbReference>
<dbReference type="InterPro" id="IPR008201">
    <property type="entry name" value="HepT-like"/>
</dbReference>
<keyword evidence="2" id="KW-1277">Toxin-antitoxin system</keyword>
<evidence type="ECO:0000313" key="8">
    <source>
        <dbReference type="Proteomes" id="UP000734823"/>
    </source>
</evidence>
<name>A0ABR7LDZ3_9PSEU</name>
<keyword evidence="5" id="KW-0378">Hydrolase</keyword>
<protein>
    <submittedName>
        <fullName evidence="7">DUF86 domain-containing protein</fullName>
    </submittedName>
</protein>
<evidence type="ECO:0000256" key="2">
    <source>
        <dbReference type="ARBA" id="ARBA00022649"/>
    </source>
</evidence>
<dbReference type="RefSeq" id="WP_187224000.1">
    <property type="nucleotide sequence ID" value="NZ_JABVED010000021.1"/>
</dbReference>
<comment type="similarity">
    <text evidence="6">Belongs to the HepT RNase toxin family.</text>
</comment>
<evidence type="ECO:0000256" key="3">
    <source>
        <dbReference type="ARBA" id="ARBA00022722"/>
    </source>
</evidence>
<organism evidence="7 8">
    <name type="scientific">Actinokineospora xionganensis</name>
    <dbReference type="NCBI Taxonomy" id="2684470"/>
    <lineage>
        <taxon>Bacteria</taxon>
        <taxon>Bacillati</taxon>
        <taxon>Actinomycetota</taxon>
        <taxon>Actinomycetes</taxon>
        <taxon>Pseudonocardiales</taxon>
        <taxon>Pseudonocardiaceae</taxon>
        <taxon>Actinokineospora</taxon>
    </lineage>
</organism>
<keyword evidence="8" id="KW-1185">Reference proteome</keyword>
<accession>A0ABR7LDZ3</accession>
<dbReference type="PANTHER" id="PTHR34139:SF1">
    <property type="entry name" value="RNASE MJ1380-RELATED"/>
    <property type="match status" value="1"/>
</dbReference>
<dbReference type="Gene3D" id="1.20.120.580">
    <property type="entry name" value="bsu32300-like"/>
    <property type="match status" value="1"/>
</dbReference>
<dbReference type="Pfam" id="PF01934">
    <property type="entry name" value="HepT-like"/>
    <property type="match status" value="1"/>
</dbReference>
<keyword evidence="3" id="KW-0540">Nuclease</keyword>
<keyword evidence="4" id="KW-0547">Nucleotide-binding</keyword>
<proteinExistence type="inferred from homology"/>
<evidence type="ECO:0000256" key="5">
    <source>
        <dbReference type="ARBA" id="ARBA00022801"/>
    </source>
</evidence>
<comment type="caution">
    <text evidence="7">The sequence shown here is derived from an EMBL/GenBank/DDBJ whole genome shotgun (WGS) entry which is preliminary data.</text>
</comment>
<dbReference type="InterPro" id="IPR037038">
    <property type="entry name" value="HepT-like_sf"/>
</dbReference>
<evidence type="ECO:0000313" key="7">
    <source>
        <dbReference type="EMBL" id="MBC6450925.1"/>
    </source>
</evidence>
<gene>
    <name evidence="7" type="ORF">GPZ80_27560</name>
</gene>
<dbReference type="Proteomes" id="UP000734823">
    <property type="component" value="Unassembled WGS sequence"/>
</dbReference>
<keyword evidence="1" id="KW-0597">Phosphoprotein</keyword>
<evidence type="ECO:0000256" key="6">
    <source>
        <dbReference type="ARBA" id="ARBA00024207"/>
    </source>
</evidence>
<evidence type="ECO:0000256" key="4">
    <source>
        <dbReference type="ARBA" id="ARBA00022741"/>
    </source>
</evidence>
<dbReference type="EMBL" id="JABVED010000021">
    <property type="protein sequence ID" value="MBC6450925.1"/>
    <property type="molecule type" value="Genomic_DNA"/>
</dbReference>